<evidence type="ECO:0000313" key="3">
    <source>
        <dbReference type="Proteomes" id="UP000237000"/>
    </source>
</evidence>
<accession>A0A2P5EYU7</accession>
<evidence type="ECO:0000256" key="1">
    <source>
        <dbReference type="SAM" id="MobiDB-lite"/>
    </source>
</evidence>
<dbReference type="EMBL" id="JXTC01000081">
    <property type="protein sequence ID" value="PON90716.1"/>
    <property type="molecule type" value="Genomic_DNA"/>
</dbReference>
<sequence>MTAHPFKATWALRSPTFLFPLSRYPSFPLSQLTQLPPSPCNRPKHHRQPSTKPTPATISRTSSASRRIW</sequence>
<dbReference type="AlphaFoldDB" id="A0A2P5EYU7"/>
<reference evidence="3" key="1">
    <citation type="submission" date="2016-06" db="EMBL/GenBank/DDBJ databases">
        <title>Parallel loss of symbiosis genes in relatives of nitrogen-fixing non-legume Parasponia.</title>
        <authorList>
            <person name="Van Velzen R."/>
            <person name="Holmer R."/>
            <person name="Bu F."/>
            <person name="Rutten L."/>
            <person name="Van Zeijl A."/>
            <person name="Liu W."/>
            <person name="Santuari L."/>
            <person name="Cao Q."/>
            <person name="Sharma T."/>
            <person name="Shen D."/>
            <person name="Roswanjaya Y."/>
            <person name="Wardhani T."/>
            <person name="Kalhor M.S."/>
            <person name="Jansen J."/>
            <person name="Van den Hoogen J."/>
            <person name="Gungor B."/>
            <person name="Hartog M."/>
            <person name="Hontelez J."/>
            <person name="Verver J."/>
            <person name="Yang W.-C."/>
            <person name="Schijlen E."/>
            <person name="Repin R."/>
            <person name="Schilthuizen M."/>
            <person name="Schranz E."/>
            <person name="Heidstra R."/>
            <person name="Miyata K."/>
            <person name="Fedorova E."/>
            <person name="Kohlen W."/>
            <person name="Bisseling T."/>
            <person name="Smit S."/>
            <person name="Geurts R."/>
        </authorList>
    </citation>
    <scope>NUCLEOTIDE SEQUENCE [LARGE SCALE GENOMIC DNA]</scope>
    <source>
        <strain evidence="3">cv. RG33-2</strain>
    </source>
</reference>
<protein>
    <submittedName>
        <fullName evidence="2">Uncharacterized protein</fullName>
    </submittedName>
</protein>
<name>A0A2P5EYU7_TREOI</name>
<evidence type="ECO:0000313" key="2">
    <source>
        <dbReference type="EMBL" id="PON90716.1"/>
    </source>
</evidence>
<comment type="caution">
    <text evidence="2">The sequence shown here is derived from an EMBL/GenBank/DDBJ whole genome shotgun (WGS) entry which is preliminary data.</text>
</comment>
<keyword evidence="3" id="KW-1185">Reference proteome</keyword>
<gene>
    <name evidence="2" type="ORF">TorRG33x02_135730</name>
</gene>
<feature type="compositionally biased region" description="Low complexity" evidence="1">
    <location>
        <begin position="53"/>
        <end position="69"/>
    </location>
</feature>
<dbReference type="Proteomes" id="UP000237000">
    <property type="component" value="Unassembled WGS sequence"/>
</dbReference>
<proteinExistence type="predicted"/>
<organism evidence="2 3">
    <name type="scientific">Trema orientale</name>
    <name type="common">Charcoal tree</name>
    <name type="synonym">Celtis orientalis</name>
    <dbReference type="NCBI Taxonomy" id="63057"/>
    <lineage>
        <taxon>Eukaryota</taxon>
        <taxon>Viridiplantae</taxon>
        <taxon>Streptophyta</taxon>
        <taxon>Embryophyta</taxon>
        <taxon>Tracheophyta</taxon>
        <taxon>Spermatophyta</taxon>
        <taxon>Magnoliopsida</taxon>
        <taxon>eudicotyledons</taxon>
        <taxon>Gunneridae</taxon>
        <taxon>Pentapetalae</taxon>
        <taxon>rosids</taxon>
        <taxon>fabids</taxon>
        <taxon>Rosales</taxon>
        <taxon>Cannabaceae</taxon>
        <taxon>Trema</taxon>
    </lineage>
</organism>
<dbReference type="InParanoid" id="A0A2P5EYU7"/>
<feature type="region of interest" description="Disordered" evidence="1">
    <location>
        <begin position="30"/>
        <end position="69"/>
    </location>
</feature>